<dbReference type="Pfam" id="PF00072">
    <property type="entry name" value="Response_reg"/>
    <property type="match status" value="1"/>
</dbReference>
<evidence type="ECO:0000259" key="7">
    <source>
        <dbReference type="PROSITE" id="PS50110"/>
    </source>
</evidence>
<sequence length="552" mass="61304">MVKQMENANTDKVQLTSELTELRQKVVELQKAANEGPQTAEKLMRSEENHRRLFEQNIDGIVVVVDGRIVRVNQALCDLYGQPAEELAGKSPLEMIHPDHRKNAEQRMKMLLRSESLPASFLYKALRSNGSELWVEVRSRAFTWEGKAAFQSIVRDVTERKQAEDDKHQLELQLRHSQKMEAVGTLAGGVAHDFNNLLQAVQGYAELLIIGKKEDDAELNALQAILRAAQKGSELTQQLLTFSRKVESKKQPVILNHTVNNTKSLLIRTIPKMIEIELDLANNLNTVNADPVQIELSLMNLAVNARDAMPEGGKLIIKTENVFLDANFCRTHLGLRPGDYVLLSVADNGSGIEKEILDHIFEPFFTSKEVGKGTGLGLAMIYGIVQNHQGHITCDSEPGEGTVFKLYLPCTKQKTTAPETKEDEGFLQGGRETILLVDDEESILDLGKQLLVNFGYKVLTAADGESALQQFREGSEQIDLVILDLIMPGMGGRKCLEGLIKKDPNVKVLIASGYTFNGTIKETVEAGAGGFINKPYDLHQMLKEIRGVLDKD</sequence>
<dbReference type="PROSITE" id="PS50109">
    <property type="entry name" value="HIS_KIN"/>
    <property type="match status" value="1"/>
</dbReference>
<evidence type="ECO:0000313" key="11">
    <source>
        <dbReference type="Proteomes" id="UP000605201"/>
    </source>
</evidence>
<dbReference type="PROSITE" id="PS50110">
    <property type="entry name" value="RESPONSE_REGULATORY"/>
    <property type="match status" value="1"/>
</dbReference>
<dbReference type="Proteomes" id="UP000605201">
    <property type="component" value="Unassembled WGS sequence"/>
</dbReference>
<dbReference type="CDD" id="cd00156">
    <property type="entry name" value="REC"/>
    <property type="match status" value="1"/>
</dbReference>
<evidence type="ECO:0000256" key="3">
    <source>
        <dbReference type="ARBA" id="ARBA00022553"/>
    </source>
</evidence>
<keyword evidence="5" id="KW-0175">Coiled coil</keyword>
<dbReference type="Gene3D" id="3.30.450.20">
    <property type="entry name" value="PAS domain"/>
    <property type="match status" value="1"/>
</dbReference>
<dbReference type="NCBIfam" id="TIGR00229">
    <property type="entry name" value="sensory_box"/>
    <property type="match status" value="1"/>
</dbReference>
<dbReference type="AlphaFoldDB" id="A0A8J6TR26"/>
<comment type="caution">
    <text evidence="10">The sequence shown here is derived from an EMBL/GenBank/DDBJ whole genome shotgun (WGS) entry which is preliminary data.</text>
</comment>
<dbReference type="GO" id="GO:0000155">
    <property type="term" value="F:phosphorelay sensor kinase activity"/>
    <property type="evidence" value="ECO:0007669"/>
    <property type="project" value="InterPro"/>
</dbReference>
<accession>A0A8J6TR26</accession>
<feature type="modified residue" description="4-aspartylphosphate" evidence="4">
    <location>
        <position position="484"/>
    </location>
</feature>
<dbReference type="InterPro" id="IPR035965">
    <property type="entry name" value="PAS-like_dom_sf"/>
</dbReference>
<dbReference type="SUPFAM" id="SSF55785">
    <property type="entry name" value="PYP-like sensor domain (PAS domain)"/>
    <property type="match status" value="1"/>
</dbReference>
<dbReference type="SMART" id="SM00448">
    <property type="entry name" value="REC"/>
    <property type="match status" value="1"/>
</dbReference>
<dbReference type="InterPro" id="IPR004358">
    <property type="entry name" value="Sig_transdc_His_kin-like_C"/>
</dbReference>
<feature type="domain" description="PAC" evidence="9">
    <location>
        <begin position="119"/>
        <end position="169"/>
    </location>
</feature>
<evidence type="ECO:0000313" key="10">
    <source>
        <dbReference type="EMBL" id="MBC8431662.1"/>
    </source>
</evidence>
<dbReference type="InterPro" id="IPR001610">
    <property type="entry name" value="PAC"/>
</dbReference>
<evidence type="ECO:0000256" key="2">
    <source>
        <dbReference type="ARBA" id="ARBA00012438"/>
    </source>
</evidence>
<dbReference type="SMART" id="SM00086">
    <property type="entry name" value="PAC"/>
    <property type="match status" value="1"/>
</dbReference>
<dbReference type="Pfam" id="PF02518">
    <property type="entry name" value="HATPase_c"/>
    <property type="match status" value="1"/>
</dbReference>
<evidence type="ECO:0000256" key="1">
    <source>
        <dbReference type="ARBA" id="ARBA00000085"/>
    </source>
</evidence>
<evidence type="ECO:0000256" key="4">
    <source>
        <dbReference type="PROSITE-ProRule" id="PRU00169"/>
    </source>
</evidence>
<dbReference type="SMART" id="SM00091">
    <property type="entry name" value="PAS"/>
    <property type="match status" value="1"/>
</dbReference>
<gene>
    <name evidence="10" type="ORF">H8D96_07050</name>
</gene>
<dbReference type="SMART" id="SM00388">
    <property type="entry name" value="HisKA"/>
    <property type="match status" value="1"/>
</dbReference>
<dbReference type="InterPro" id="IPR003661">
    <property type="entry name" value="HisK_dim/P_dom"/>
</dbReference>
<dbReference type="InterPro" id="IPR003594">
    <property type="entry name" value="HATPase_dom"/>
</dbReference>
<feature type="domain" description="PAS" evidence="8">
    <location>
        <begin position="66"/>
        <end position="115"/>
    </location>
</feature>
<dbReference type="InterPro" id="IPR005467">
    <property type="entry name" value="His_kinase_dom"/>
</dbReference>
<keyword evidence="3 4" id="KW-0597">Phosphoprotein</keyword>
<comment type="catalytic activity">
    <reaction evidence="1">
        <text>ATP + protein L-histidine = ADP + protein N-phospho-L-histidine.</text>
        <dbReference type="EC" id="2.7.13.3"/>
    </reaction>
</comment>
<dbReference type="PRINTS" id="PR00344">
    <property type="entry name" value="BCTRLSENSOR"/>
</dbReference>
<evidence type="ECO:0000259" key="9">
    <source>
        <dbReference type="PROSITE" id="PS50113"/>
    </source>
</evidence>
<dbReference type="CDD" id="cd00082">
    <property type="entry name" value="HisKA"/>
    <property type="match status" value="1"/>
</dbReference>
<feature type="domain" description="Response regulatory" evidence="7">
    <location>
        <begin position="433"/>
        <end position="549"/>
    </location>
</feature>
<dbReference type="PANTHER" id="PTHR43065">
    <property type="entry name" value="SENSOR HISTIDINE KINASE"/>
    <property type="match status" value="1"/>
</dbReference>
<feature type="domain" description="Histidine kinase" evidence="6">
    <location>
        <begin position="189"/>
        <end position="412"/>
    </location>
</feature>
<dbReference type="PROSITE" id="PS50112">
    <property type="entry name" value="PAS"/>
    <property type="match status" value="1"/>
</dbReference>
<dbReference type="EMBL" id="JACNIG010000163">
    <property type="protein sequence ID" value="MBC8431662.1"/>
    <property type="molecule type" value="Genomic_DNA"/>
</dbReference>
<dbReference type="Gene3D" id="3.40.50.2300">
    <property type="match status" value="1"/>
</dbReference>
<organism evidence="10 11">
    <name type="scientific">Candidatus Desulfatibia vada</name>
    <dbReference type="NCBI Taxonomy" id="2841696"/>
    <lineage>
        <taxon>Bacteria</taxon>
        <taxon>Pseudomonadati</taxon>
        <taxon>Thermodesulfobacteriota</taxon>
        <taxon>Desulfobacteria</taxon>
        <taxon>Desulfobacterales</taxon>
        <taxon>Desulfobacterales incertae sedis</taxon>
        <taxon>Candidatus Desulfatibia</taxon>
    </lineage>
</organism>
<dbReference type="SMART" id="SM00387">
    <property type="entry name" value="HATPase_c"/>
    <property type="match status" value="1"/>
</dbReference>
<dbReference type="SUPFAM" id="SSF47384">
    <property type="entry name" value="Homodimeric domain of signal transducing histidine kinase"/>
    <property type="match status" value="1"/>
</dbReference>
<dbReference type="InterPro" id="IPR000014">
    <property type="entry name" value="PAS"/>
</dbReference>
<dbReference type="SUPFAM" id="SSF52172">
    <property type="entry name" value="CheY-like"/>
    <property type="match status" value="1"/>
</dbReference>
<proteinExistence type="predicted"/>
<dbReference type="Pfam" id="PF00512">
    <property type="entry name" value="HisKA"/>
    <property type="match status" value="1"/>
</dbReference>
<dbReference type="PROSITE" id="PS50113">
    <property type="entry name" value="PAC"/>
    <property type="match status" value="1"/>
</dbReference>
<dbReference type="PANTHER" id="PTHR43065:SF42">
    <property type="entry name" value="TWO-COMPONENT SENSOR PPRA"/>
    <property type="match status" value="1"/>
</dbReference>
<dbReference type="SUPFAM" id="SSF55874">
    <property type="entry name" value="ATPase domain of HSP90 chaperone/DNA topoisomerase II/histidine kinase"/>
    <property type="match status" value="1"/>
</dbReference>
<dbReference type="Gene3D" id="1.10.287.130">
    <property type="match status" value="1"/>
</dbReference>
<dbReference type="Pfam" id="PF13426">
    <property type="entry name" value="PAS_9"/>
    <property type="match status" value="1"/>
</dbReference>
<feature type="coiled-coil region" evidence="5">
    <location>
        <begin position="5"/>
        <end position="32"/>
    </location>
</feature>
<name>A0A8J6TR26_9BACT</name>
<dbReference type="CDD" id="cd00130">
    <property type="entry name" value="PAS"/>
    <property type="match status" value="1"/>
</dbReference>
<reference evidence="10 11" key="1">
    <citation type="submission" date="2020-08" db="EMBL/GenBank/DDBJ databases">
        <title>Bridging the membrane lipid divide: bacteria of the FCB group superphylum have the potential to synthesize archaeal ether lipids.</title>
        <authorList>
            <person name="Villanueva L."/>
            <person name="Von Meijenfeldt F.A.B."/>
            <person name="Westbye A.B."/>
            <person name="Yadav S."/>
            <person name="Hopmans E.C."/>
            <person name="Dutilh B.E."/>
            <person name="Sinninghe Damste J.S."/>
        </authorList>
    </citation>
    <scope>NUCLEOTIDE SEQUENCE [LARGE SCALE GENOMIC DNA]</scope>
    <source>
        <strain evidence="10">NIOZ-UU17</strain>
    </source>
</reference>
<dbReference type="InterPro" id="IPR036890">
    <property type="entry name" value="HATPase_C_sf"/>
</dbReference>
<dbReference type="EC" id="2.7.13.3" evidence="2"/>
<dbReference type="InterPro" id="IPR011006">
    <property type="entry name" value="CheY-like_superfamily"/>
</dbReference>
<evidence type="ECO:0000256" key="5">
    <source>
        <dbReference type="SAM" id="Coils"/>
    </source>
</evidence>
<protein>
    <recommendedName>
        <fullName evidence="2">histidine kinase</fullName>
        <ecNumber evidence="2">2.7.13.3</ecNumber>
    </recommendedName>
</protein>
<dbReference type="InterPro" id="IPR000700">
    <property type="entry name" value="PAS-assoc_C"/>
</dbReference>
<evidence type="ECO:0000259" key="8">
    <source>
        <dbReference type="PROSITE" id="PS50112"/>
    </source>
</evidence>
<dbReference type="InterPro" id="IPR036097">
    <property type="entry name" value="HisK_dim/P_sf"/>
</dbReference>
<dbReference type="InterPro" id="IPR001789">
    <property type="entry name" value="Sig_transdc_resp-reg_receiver"/>
</dbReference>
<evidence type="ECO:0000259" key="6">
    <source>
        <dbReference type="PROSITE" id="PS50109"/>
    </source>
</evidence>
<dbReference type="Gene3D" id="3.30.565.10">
    <property type="entry name" value="Histidine kinase-like ATPase, C-terminal domain"/>
    <property type="match status" value="1"/>
</dbReference>